<gene>
    <name evidence="1" type="ORF">T310_0461</name>
</gene>
<accession>A0A0F4Z4R4</accession>
<name>A0A0F4Z4R4_RASE3</name>
<dbReference type="RefSeq" id="XP_013332119.1">
    <property type="nucleotide sequence ID" value="XM_013476665.1"/>
</dbReference>
<dbReference type="AlphaFoldDB" id="A0A0F4Z4R4"/>
<protein>
    <submittedName>
        <fullName evidence="1">Uncharacterized protein</fullName>
    </submittedName>
</protein>
<sequence>MAEAKLGRDISIQHLQILEWDPGIDLYVFQVLLKRMRALMEEIYICLNHVVMQAFGAINMTYTSMNQRKGLHDWLHLHPKGCTYEATYNYRPHDQEEHYIRNTPDG</sequence>
<organism evidence="1 2">
    <name type="scientific">Rasamsonia emersonii (strain ATCC 16479 / CBS 393.64 / IMI 116815)</name>
    <dbReference type="NCBI Taxonomy" id="1408163"/>
    <lineage>
        <taxon>Eukaryota</taxon>
        <taxon>Fungi</taxon>
        <taxon>Dikarya</taxon>
        <taxon>Ascomycota</taxon>
        <taxon>Pezizomycotina</taxon>
        <taxon>Eurotiomycetes</taxon>
        <taxon>Eurotiomycetidae</taxon>
        <taxon>Eurotiales</taxon>
        <taxon>Trichocomaceae</taxon>
        <taxon>Rasamsonia</taxon>
    </lineage>
</organism>
<keyword evidence="2" id="KW-1185">Reference proteome</keyword>
<dbReference type="GeneID" id="25312515"/>
<dbReference type="EMBL" id="LASV01000019">
    <property type="protein sequence ID" value="KKA25507.1"/>
    <property type="molecule type" value="Genomic_DNA"/>
</dbReference>
<proteinExistence type="predicted"/>
<evidence type="ECO:0000313" key="1">
    <source>
        <dbReference type="EMBL" id="KKA25507.1"/>
    </source>
</evidence>
<comment type="caution">
    <text evidence="1">The sequence shown here is derived from an EMBL/GenBank/DDBJ whole genome shotgun (WGS) entry which is preliminary data.</text>
</comment>
<evidence type="ECO:0000313" key="2">
    <source>
        <dbReference type="Proteomes" id="UP000053958"/>
    </source>
</evidence>
<reference evidence="1 2" key="1">
    <citation type="submission" date="2015-04" db="EMBL/GenBank/DDBJ databases">
        <authorList>
            <person name="Heijne W.H."/>
            <person name="Fedorova N.D."/>
            <person name="Nierman W.C."/>
            <person name="Vollebregt A.W."/>
            <person name="Zhao Z."/>
            <person name="Wu L."/>
            <person name="Kumar M."/>
            <person name="Stam H."/>
            <person name="van den Berg M.A."/>
            <person name="Pel H.J."/>
        </authorList>
    </citation>
    <scope>NUCLEOTIDE SEQUENCE [LARGE SCALE GENOMIC DNA]</scope>
    <source>
        <strain evidence="1 2">CBS 393.64</strain>
    </source>
</reference>
<dbReference type="Proteomes" id="UP000053958">
    <property type="component" value="Unassembled WGS sequence"/>
</dbReference>